<dbReference type="InterPro" id="IPR018691">
    <property type="entry name" value="DUF2188"/>
</dbReference>
<sequence>MAGAPGRRYRRTMTGHPSVLHVSPGHDGAWVVADDEDRDTQLSRHADASEALRVATERLRRHGGGEVLVHDRYHHVHPHRCAGRV</sequence>
<name>A0A5B8U7D5_9ACTN</name>
<proteinExistence type="predicted"/>
<gene>
    <name evidence="2" type="ORF">FSW04_14935</name>
</gene>
<dbReference type="Proteomes" id="UP000321805">
    <property type="component" value="Chromosome"/>
</dbReference>
<dbReference type="KEGG" id="bsol:FSW04_14935"/>
<feature type="region of interest" description="Disordered" evidence="1">
    <location>
        <begin position="1"/>
        <end position="21"/>
    </location>
</feature>
<accession>A0A5B8U7D5</accession>
<reference evidence="2 3" key="1">
    <citation type="journal article" date="2018" name="J. Microbiol.">
        <title>Baekduia soli gen. nov., sp. nov., a novel bacterium isolated from the soil of Baekdu Mountain and proposal of a novel family name, Baekduiaceae fam. nov.</title>
        <authorList>
            <person name="An D.S."/>
            <person name="Siddiqi M.Z."/>
            <person name="Kim K.H."/>
            <person name="Yu H.S."/>
            <person name="Im W.T."/>
        </authorList>
    </citation>
    <scope>NUCLEOTIDE SEQUENCE [LARGE SCALE GENOMIC DNA]</scope>
    <source>
        <strain evidence="2 3">BR7-21</strain>
    </source>
</reference>
<dbReference type="Pfam" id="PF09954">
    <property type="entry name" value="DUF2188"/>
    <property type="match status" value="1"/>
</dbReference>
<evidence type="ECO:0000313" key="3">
    <source>
        <dbReference type="Proteomes" id="UP000321805"/>
    </source>
</evidence>
<organism evidence="2 3">
    <name type="scientific">Baekduia soli</name>
    <dbReference type="NCBI Taxonomy" id="496014"/>
    <lineage>
        <taxon>Bacteria</taxon>
        <taxon>Bacillati</taxon>
        <taxon>Actinomycetota</taxon>
        <taxon>Thermoleophilia</taxon>
        <taxon>Solirubrobacterales</taxon>
        <taxon>Baekduiaceae</taxon>
        <taxon>Baekduia</taxon>
    </lineage>
</organism>
<evidence type="ECO:0000256" key="1">
    <source>
        <dbReference type="SAM" id="MobiDB-lite"/>
    </source>
</evidence>
<dbReference type="EMBL" id="CP042430">
    <property type="protein sequence ID" value="QEC48738.1"/>
    <property type="molecule type" value="Genomic_DNA"/>
</dbReference>
<evidence type="ECO:0000313" key="2">
    <source>
        <dbReference type="EMBL" id="QEC48738.1"/>
    </source>
</evidence>
<keyword evidence="3" id="KW-1185">Reference proteome</keyword>
<protein>
    <submittedName>
        <fullName evidence="2">DUF2188 domain-containing protein</fullName>
    </submittedName>
</protein>
<dbReference type="AlphaFoldDB" id="A0A5B8U7D5"/>